<sequence length="166" mass="19493">MRYFLFYNYHQLNQTWEMIPDEFWRKLLSEYFLPGDAVGFKGLSKLVEIEKYGLLEGVSLVPTGTIQYQPYCISGAVQDVENYKEQVLLFAWNQRMQSLLQQISLSELFPDNEYVPTDELVFTRGDQLLMTASNVDQHLCFYQLSYREKSMLESFDPGVWRGLIEA</sequence>
<evidence type="ECO:0000313" key="1">
    <source>
        <dbReference type="EMBL" id="QDV16049.1"/>
    </source>
</evidence>
<dbReference type="EMBL" id="CP036317">
    <property type="protein sequence ID" value="QDV16049.1"/>
    <property type="molecule type" value="Genomic_DNA"/>
</dbReference>
<dbReference type="Proteomes" id="UP000320839">
    <property type="component" value="Chromosome"/>
</dbReference>
<evidence type="ECO:0000313" key="2">
    <source>
        <dbReference type="Proteomes" id="UP000320839"/>
    </source>
</evidence>
<name>A0A518FI75_9PLAN</name>
<reference evidence="1 2" key="1">
    <citation type="submission" date="2019-02" db="EMBL/GenBank/DDBJ databases">
        <title>Deep-cultivation of Planctomycetes and their phenomic and genomic characterization uncovers novel biology.</title>
        <authorList>
            <person name="Wiegand S."/>
            <person name="Jogler M."/>
            <person name="Boedeker C."/>
            <person name="Pinto D."/>
            <person name="Vollmers J."/>
            <person name="Rivas-Marin E."/>
            <person name="Kohn T."/>
            <person name="Peeters S.H."/>
            <person name="Heuer A."/>
            <person name="Rast P."/>
            <person name="Oberbeckmann S."/>
            <person name="Bunk B."/>
            <person name="Jeske O."/>
            <person name="Meyerdierks A."/>
            <person name="Storesund J.E."/>
            <person name="Kallscheuer N."/>
            <person name="Luecker S."/>
            <person name="Lage O.M."/>
            <person name="Pohl T."/>
            <person name="Merkel B.J."/>
            <person name="Hornburger P."/>
            <person name="Mueller R.-W."/>
            <person name="Bruemmer F."/>
            <person name="Labrenz M."/>
            <person name="Spormann A.M."/>
            <person name="Op den Camp H."/>
            <person name="Overmann J."/>
            <person name="Amann R."/>
            <person name="Jetten M.S.M."/>
            <person name="Mascher T."/>
            <person name="Medema M.H."/>
            <person name="Devos D.P."/>
            <person name="Kaster A.-K."/>
            <person name="Ovreas L."/>
            <person name="Rohde M."/>
            <person name="Galperin M.Y."/>
            <person name="Jogler C."/>
        </authorList>
    </citation>
    <scope>NUCLEOTIDE SEQUENCE [LARGE SCALE GENOMIC DNA]</scope>
    <source>
        <strain evidence="1 2">Pan153</strain>
    </source>
</reference>
<dbReference type="AlphaFoldDB" id="A0A518FI75"/>
<gene>
    <name evidence="1" type="ORF">Pan153_06700</name>
</gene>
<organism evidence="1 2">
    <name type="scientific">Gimesia panareensis</name>
    <dbReference type="NCBI Taxonomy" id="2527978"/>
    <lineage>
        <taxon>Bacteria</taxon>
        <taxon>Pseudomonadati</taxon>
        <taxon>Planctomycetota</taxon>
        <taxon>Planctomycetia</taxon>
        <taxon>Planctomycetales</taxon>
        <taxon>Planctomycetaceae</taxon>
        <taxon>Gimesia</taxon>
    </lineage>
</organism>
<dbReference type="RefSeq" id="WP_145454028.1">
    <property type="nucleotide sequence ID" value="NZ_CP036317.1"/>
</dbReference>
<dbReference type="OrthoDB" id="9888063at2"/>
<accession>A0A518FI75</accession>
<protein>
    <submittedName>
        <fullName evidence="1">Uncharacterized protein</fullName>
    </submittedName>
</protein>
<proteinExistence type="predicted"/>